<keyword evidence="3 7" id="KW-0812">Transmembrane</keyword>
<gene>
    <name evidence="8" type="ORF">HJG59_001765</name>
</gene>
<evidence type="ECO:0000256" key="4">
    <source>
        <dbReference type="ARBA" id="ARBA00022968"/>
    </source>
</evidence>
<evidence type="ECO:0000256" key="2">
    <source>
        <dbReference type="ARBA" id="ARBA00006462"/>
    </source>
</evidence>
<dbReference type="GO" id="GO:0016263">
    <property type="term" value="F:glycoprotein-N-acetylgalactosamine 3-beta-galactosyltransferase activity"/>
    <property type="evidence" value="ECO:0007669"/>
    <property type="project" value="TreeGrafter"/>
</dbReference>
<evidence type="ECO:0000256" key="5">
    <source>
        <dbReference type="ARBA" id="ARBA00022989"/>
    </source>
</evidence>
<comment type="subcellular location">
    <subcellularLocation>
        <location evidence="1">Membrane</location>
        <topology evidence="1">Single-pass type II membrane protein</topology>
    </subcellularLocation>
</comment>
<dbReference type="InterPro" id="IPR026050">
    <property type="entry name" value="C1GALT1/C1GALT1_chp1"/>
</dbReference>
<evidence type="ECO:0000256" key="1">
    <source>
        <dbReference type="ARBA" id="ARBA00004606"/>
    </source>
</evidence>
<proteinExistence type="inferred from homology"/>
<dbReference type="Proteomes" id="UP000550707">
    <property type="component" value="Unassembled WGS sequence"/>
</dbReference>
<accession>A0A7J8DND5</accession>
<dbReference type="FunFam" id="3.90.550.50:FF:000016">
    <property type="entry name" value="C1GALT1-specific chaperone 1"/>
    <property type="match status" value="1"/>
</dbReference>
<dbReference type="InParanoid" id="A0A7J8DND5"/>
<dbReference type="Gene3D" id="3.90.550.50">
    <property type="match status" value="1"/>
</dbReference>
<dbReference type="EMBL" id="JACASF010000017">
    <property type="protein sequence ID" value="KAF6424575.1"/>
    <property type="molecule type" value="Genomic_DNA"/>
</dbReference>
<sequence>MSESSSFLKGVILGSIFWALIKMLGHVRMGYGNRMYHHDHHHLRAPNKEETLKWSESEQRVELSQSVRVYCIILVKPKDVSLWAALRETWTKHCDKAEFFSSERVKVFESVNMDTDDPWLMMRKAYKYALDEYGDHYNWFFLAHLTTFAIIENLKYFLLKKDPSQPFYLGHTVKSGDLDYVDVEGGIVLSIESMKRLSLKKVSEMCPEQGGMIWTLSEDKQLADCLRYAGVFAENAEDSEGKDVFNTKPLRLFIEEAMTNQPTLVVEGCCSDMAVTFNGLTANEMHVMMYGVYRLRAFGHIFTDALVFLPPNGSDSD</sequence>
<name>A0A7J8DND5_MOLMO</name>
<organism evidence="8 9">
    <name type="scientific">Molossus molossus</name>
    <name type="common">Pallas' mastiff bat</name>
    <name type="synonym">Vespertilio molossus</name>
    <dbReference type="NCBI Taxonomy" id="27622"/>
    <lineage>
        <taxon>Eukaryota</taxon>
        <taxon>Metazoa</taxon>
        <taxon>Chordata</taxon>
        <taxon>Craniata</taxon>
        <taxon>Vertebrata</taxon>
        <taxon>Euteleostomi</taxon>
        <taxon>Mammalia</taxon>
        <taxon>Eutheria</taxon>
        <taxon>Laurasiatheria</taxon>
        <taxon>Chiroptera</taxon>
        <taxon>Yangochiroptera</taxon>
        <taxon>Molossidae</taxon>
        <taxon>Molossus</taxon>
    </lineage>
</organism>
<evidence type="ECO:0000313" key="9">
    <source>
        <dbReference type="Proteomes" id="UP000550707"/>
    </source>
</evidence>
<feature type="transmembrane region" description="Helical" evidence="7">
    <location>
        <begin position="6"/>
        <end position="25"/>
    </location>
</feature>
<dbReference type="OrthoDB" id="414175at2759"/>
<dbReference type="PANTHER" id="PTHR23033:SF2">
    <property type="entry name" value="C1GALT1-SPECIFIC CHAPERONE 1"/>
    <property type="match status" value="1"/>
</dbReference>
<evidence type="ECO:0000256" key="7">
    <source>
        <dbReference type="SAM" id="Phobius"/>
    </source>
</evidence>
<dbReference type="PANTHER" id="PTHR23033">
    <property type="entry name" value="BETA1,3-GALACTOSYLTRANSFERASE"/>
    <property type="match status" value="1"/>
</dbReference>
<dbReference type="AlphaFoldDB" id="A0A7J8DND5"/>
<comment type="caution">
    <text evidence="8">The sequence shown here is derived from an EMBL/GenBank/DDBJ whole genome shotgun (WGS) entry which is preliminary data.</text>
</comment>
<protein>
    <submittedName>
        <fullName evidence="8">C1GALT1 specific chaperone 1</fullName>
    </submittedName>
</protein>
<evidence type="ECO:0000313" key="8">
    <source>
        <dbReference type="EMBL" id="KAF6424575.1"/>
    </source>
</evidence>
<dbReference type="GO" id="GO:0016020">
    <property type="term" value="C:membrane"/>
    <property type="evidence" value="ECO:0007669"/>
    <property type="project" value="UniProtKB-SubCell"/>
</dbReference>
<reference evidence="8 9" key="1">
    <citation type="journal article" date="2020" name="Nature">
        <title>Six reference-quality genomes reveal evolution of bat adaptations.</title>
        <authorList>
            <person name="Jebb D."/>
            <person name="Huang Z."/>
            <person name="Pippel M."/>
            <person name="Hughes G.M."/>
            <person name="Lavrichenko K."/>
            <person name="Devanna P."/>
            <person name="Winkler S."/>
            <person name="Jermiin L.S."/>
            <person name="Skirmuntt E.C."/>
            <person name="Katzourakis A."/>
            <person name="Burkitt-Gray L."/>
            <person name="Ray D.A."/>
            <person name="Sullivan K.A.M."/>
            <person name="Roscito J.G."/>
            <person name="Kirilenko B.M."/>
            <person name="Davalos L.M."/>
            <person name="Corthals A.P."/>
            <person name="Power M.L."/>
            <person name="Jones G."/>
            <person name="Ransome R.D."/>
            <person name="Dechmann D.K.N."/>
            <person name="Locatelli A.G."/>
            <person name="Puechmaille S.J."/>
            <person name="Fedrigo O."/>
            <person name="Jarvis E.D."/>
            <person name="Hiller M."/>
            <person name="Vernes S.C."/>
            <person name="Myers E.W."/>
            <person name="Teeling E.C."/>
        </authorList>
    </citation>
    <scope>NUCLEOTIDE SEQUENCE [LARGE SCALE GENOMIC DNA]</scope>
    <source>
        <strain evidence="8">MMolMol1</strain>
        <tissue evidence="8">Muscle</tissue>
    </source>
</reference>
<keyword evidence="6 7" id="KW-0472">Membrane</keyword>
<keyword evidence="4" id="KW-0735">Signal-anchor</keyword>
<keyword evidence="9" id="KW-1185">Reference proteome</keyword>
<comment type="similarity">
    <text evidence="2">Belongs to the glycosyltransferase 31 family. Beta3-Gal-T subfamily.</text>
</comment>
<dbReference type="GO" id="GO:0006493">
    <property type="term" value="P:protein O-linked glycosylation"/>
    <property type="evidence" value="ECO:0007669"/>
    <property type="project" value="UniProtKB-ARBA"/>
</dbReference>
<evidence type="ECO:0000256" key="3">
    <source>
        <dbReference type="ARBA" id="ARBA00022692"/>
    </source>
</evidence>
<keyword evidence="5 7" id="KW-1133">Transmembrane helix</keyword>
<evidence type="ECO:0000256" key="6">
    <source>
        <dbReference type="ARBA" id="ARBA00023136"/>
    </source>
</evidence>